<geneLocation type="plasmid" evidence="1 2">
    <name>pA</name>
</geneLocation>
<sequence>MATTLIIPGLFGSGSGHWQRHWLNDNPQAVLVEQDDWDRPRLDLWRDRLEHEIFRHGTVDLVAHSLGCLLVANLVRRPLARQVRSALLVAPCDLGPTDRLHPGAIDFGSMPDLPLSFSSLVVGSLNDPYMPFDRLRHFSTRWGSRLVDLGHAGHINIASGFGRWSHGYDLLRVLNGISRREFARAQPGEFSEQLPLPNGVA</sequence>
<dbReference type="SUPFAM" id="SSF53474">
    <property type="entry name" value="alpha/beta-Hydrolases"/>
    <property type="match status" value="1"/>
</dbReference>
<evidence type="ECO:0000313" key="1">
    <source>
        <dbReference type="EMBL" id="USJ26757.1"/>
    </source>
</evidence>
<dbReference type="Proteomes" id="UP001055460">
    <property type="component" value="Plasmid pA"/>
</dbReference>
<accession>A0A9Q8YEV3</accession>
<dbReference type="InterPro" id="IPR029058">
    <property type="entry name" value="AB_hydrolase_fold"/>
</dbReference>
<dbReference type="EMBL" id="CP098808">
    <property type="protein sequence ID" value="USJ26757.1"/>
    <property type="molecule type" value="Genomic_DNA"/>
</dbReference>
<protein>
    <submittedName>
        <fullName evidence="1">Alpha/beta hydrolase</fullName>
    </submittedName>
</protein>
<keyword evidence="1" id="KW-0378">Hydrolase</keyword>
<proteinExistence type="predicted"/>
<dbReference type="AlphaFoldDB" id="A0A9Q8YEV3"/>
<keyword evidence="1" id="KW-0614">Plasmid</keyword>
<dbReference type="GO" id="GO:0016787">
    <property type="term" value="F:hydrolase activity"/>
    <property type="evidence" value="ECO:0007669"/>
    <property type="project" value="UniProtKB-KW"/>
</dbReference>
<dbReference type="Pfam" id="PF06821">
    <property type="entry name" value="Ser_hydrolase"/>
    <property type="match status" value="1"/>
</dbReference>
<organism evidence="1 2">
    <name type="scientific">Ensifer adhaerens</name>
    <name type="common">Sinorhizobium morelense</name>
    <dbReference type="NCBI Taxonomy" id="106592"/>
    <lineage>
        <taxon>Bacteria</taxon>
        <taxon>Pseudomonadati</taxon>
        <taxon>Pseudomonadota</taxon>
        <taxon>Alphaproteobacteria</taxon>
        <taxon>Hyphomicrobiales</taxon>
        <taxon>Rhizobiaceae</taxon>
        <taxon>Sinorhizobium/Ensifer group</taxon>
        <taxon>Ensifer</taxon>
    </lineage>
</organism>
<dbReference type="InterPro" id="IPR010662">
    <property type="entry name" value="RBBP9/YdeN"/>
</dbReference>
<name>A0A9Q8YEV3_ENSAD</name>
<dbReference type="Gene3D" id="3.40.50.1820">
    <property type="entry name" value="alpha/beta hydrolase"/>
    <property type="match status" value="1"/>
</dbReference>
<dbReference type="RefSeq" id="WP_252160876.1">
    <property type="nucleotide sequence ID" value="NZ_CP098808.1"/>
</dbReference>
<reference evidence="1" key="1">
    <citation type="submission" date="2022-06" db="EMBL/GenBank/DDBJ databases">
        <title>Physiological and biochemical characterization and genomic elucidation of a strain of the genus Ensifer adhaerens M8 that combines arsenic oxidation and chromium reduction.</title>
        <authorList>
            <person name="Li X."/>
            <person name="Yu c."/>
        </authorList>
    </citation>
    <scope>NUCLEOTIDE SEQUENCE</scope>
    <source>
        <strain evidence="1">M8</strain>
        <plasmid evidence="1">pA</plasmid>
    </source>
</reference>
<evidence type="ECO:0000313" key="2">
    <source>
        <dbReference type="Proteomes" id="UP001055460"/>
    </source>
</evidence>
<gene>
    <name evidence="1" type="ORF">NE863_22715</name>
</gene>